<dbReference type="GO" id="GO:0003849">
    <property type="term" value="F:3-deoxy-7-phosphoheptulonate synthase activity"/>
    <property type="evidence" value="ECO:0007669"/>
    <property type="project" value="UniProtKB-EC"/>
</dbReference>
<comment type="pathway">
    <text evidence="2 8">Metabolic intermediate biosynthesis; chorismate biosynthesis; chorismate from D-erythrose 4-phosphate and phosphoenolpyruvate: step 1/7.</text>
</comment>
<sequence length="364" mass="38641">MTATVTALASAAATTQSASAAPTTQSAARRTHTLPTPAQLRERLPLSSAEAAAIEAHRQAIRDILAGKDNRLLVITGPCSLHDPDAAIEYAERLAELQSRVADRLLLVMRAYVEKPRTTVGWKGMLYDPQLDGSGDMAGGLALSRRTMLAISELGLPIATELLQPLAASYLDDLLSWGCIGARTSESQIHREMVSGLHLPVGFKNGTDGSMTVACDAMRSARHPHQHFGMDLHGRPALVETAGNPDTHIVLRGGHSGPNYQADAVAKVRAELERLGMPAALVVDCSHANSGKDPLRQPQVMADVIAQRAAGDASLRGVMLESHLFDGCQALSGELRYGISITDGCLGWEATEQSLLAAAEQLRG</sequence>
<dbReference type="EMBL" id="MUBC01000042">
    <property type="protein sequence ID" value="ONM42909.1"/>
    <property type="molecule type" value="Genomic_DNA"/>
</dbReference>
<dbReference type="RefSeq" id="WP_083728599.1">
    <property type="nucleotide sequence ID" value="NZ_FOUD01000016.1"/>
</dbReference>
<dbReference type="NCBIfam" id="TIGR00034">
    <property type="entry name" value="aroFGH"/>
    <property type="match status" value="1"/>
</dbReference>
<comment type="catalytic activity">
    <reaction evidence="7 8">
        <text>D-erythrose 4-phosphate + phosphoenolpyruvate + H2O = 7-phospho-2-dehydro-3-deoxy-D-arabino-heptonate + phosphate</text>
        <dbReference type="Rhea" id="RHEA:14717"/>
        <dbReference type="ChEBI" id="CHEBI:15377"/>
        <dbReference type="ChEBI" id="CHEBI:16897"/>
        <dbReference type="ChEBI" id="CHEBI:43474"/>
        <dbReference type="ChEBI" id="CHEBI:58394"/>
        <dbReference type="ChEBI" id="CHEBI:58702"/>
        <dbReference type="EC" id="2.5.1.54"/>
    </reaction>
</comment>
<keyword evidence="6 8" id="KW-0057">Aromatic amino acid biosynthesis</keyword>
<dbReference type="InterPro" id="IPR013785">
    <property type="entry name" value="Aldolase_TIM"/>
</dbReference>
<keyword evidence="10" id="KW-0732">Signal</keyword>
<comment type="function">
    <text evidence="1 8">Stereospecific condensation of phosphoenolpyruvate (PEP) and D-erythrose-4-phosphate (E4P) giving rise to 3-deoxy-D-arabino-heptulosonate-7-phosphate (DAHP).</text>
</comment>
<evidence type="ECO:0000256" key="5">
    <source>
        <dbReference type="ARBA" id="ARBA00022679"/>
    </source>
</evidence>
<comment type="similarity">
    <text evidence="3 8">Belongs to the class-I DAHP synthase family.</text>
</comment>
<feature type="compositionally biased region" description="Low complexity" evidence="9">
    <location>
        <begin position="10"/>
        <end position="28"/>
    </location>
</feature>
<evidence type="ECO:0000256" key="7">
    <source>
        <dbReference type="ARBA" id="ARBA00047508"/>
    </source>
</evidence>
<dbReference type="Pfam" id="PF00793">
    <property type="entry name" value="DAHP_synth_1"/>
    <property type="match status" value="1"/>
</dbReference>
<evidence type="ECO:0000313" key="12">
    <source>
        <dbReference type="EMBL" id="ONM42909.1"/>
    </source>
</evidence>
<dbReference type="GO" id="GO:0009073">
    <property type="term" value="P:aromatic amino acid family biosynthetic process"/>
    <property type="evidence" value="ECO:0007669"/>
    <property type="project" value="UniProtKB-KW"/>
</dbReference>
<comment type="caution">
    <text evidence="12">The sequence shown here is derived from an EMBL/GenBank/DDBJ whole genome shotgun (WGS) entry which is preliminary data.</text>
</comment>
<name>A0A1S8DDG1_9GAMM</name>
<dbReference type="NCBIfam" id="NF009395">
    <property type="entry name" value="PRK12755.1"/>
    <property type="match status" value="1"/>
</dbReference>
<evidence type="ECO:0000256" key="1">
    <source>
        <dbReference type="ARBA" id="ARBA00003726"/>
    </source>
</evidence>
<evidence type="ECO:0000256" key="9">
    <source>
        <dbReference type="SAM" id="MobiDB-lite"/>
    </source>
</evidence>
<evidence type="ECO:0000256" key="3">
    <source>
        <dbReference type="ARBA" id="ARBA00007985"/>
    </source>
</evidence>
<dbReference type="OrthoDB" id="9807331at2"/>
<dbReference type="SUPFAM" id="SSF51569">
    <property type="entry name" value="Aldolase"/>
    <property type="match status" value="1"/>
</dbReference>
<feature type="domain" description="DAHP synthetase I/KDSA" evidence="11">
    <location>
        <begin position="60"/>
        <end position="353"/>
    </location>
</feature>
<evidence type="ECO:0000256" key="10">
    <source>
        <dbReference type="SAM" id="SignalP"/>
    </source>
</evidence>
<evidence type="ECO:0000256" key="4">
    <source>
        <dbReference type="ARBA" id="ARBA00022605"/>
    </source>
</evidence>
<dbReference type="UniPathway" id="UPA00053">
    <property type="reaction ID" value="UER00084"/>
</dbReference>
<feature type="region of interest" description="Disordered" evidence="9">
    <location>
        <begin position="10"/>
        <end position="37"/>
    </location>
</feature>
<protein>
    <recommendedName>
        <fullName evidence="8">Phospho-2-dehydro-3-deoxyheptonate aldolase</fullName>
        <ecNumber evidence="8">2.5.1.54</ecNumber>
    </recommendedName>
</protein>
<dbReference type="PANTHER" id="PTHR21225:SF12">
    <property type="entry name" value="PHOSPHO-2-DEHYDRO-3-DEOXYHEPTONATE ALDOLASE, TYROSINE-INHIBITED"/>
    <property type="match status" value="1"/>
</dbReference>
<keyword evidence="5 8" id="KW-0808">Transferase</keyword>
<dbReference type="GO" id="GO:0042802">
    <property type="term" value="F:identical protein binding"/>
    <property type="evidence" value="ECO:0007669"/>
    <property type="project" value="UniProtKB-ARBA"/>
</dbReference>
<dbReference type="PIRSF" id="PIRSF001361">
    <property type="entry name" value="DAHP_synthase"/>
    <property type="match status" value="1"/>
</dbReference>
<feature type="signal peptide" evidence="10">
    <location>
        <begin position="1"/>
        <end position="20"/>
    </location>
</feature>
<dbReference type="InterPro" id="IPR006219">
    <property type="entry name" value="DAHP_synth_1"/>
</dbReference>
<dbReference type="PANTHER" id="PTHR21225">
    <property type="entry name" value="PHOSPHO-2-DEHYDRO-3-DEOXYHEPTONATE ALDOLASE DAHP SYNTHETASE"/>
    <property type="match status" value="1"/>
</dbReference>
<evidence type="ECO:0000313" key="13">
    <source>
        <dbReference type="Proteomes" id="UP000242847"/>
    </source>
</evidence>
<proteinExistence type="inferred from homology"/>
<dbReference type="EC" id="2.5.1.54" evidence="8"/>
<evidence type="ECO:0000256" key="6">
    <source>
        <dbReference type="ARBA" id="ARBA00023141"/>
    </source>
</evidence>
<dbReference type="Proteomes" id="UP000242847">
    <property type="component" value="Unassembled WGS sequence"/>
</dbReference>
<dbReference type="STRING" id="254161.SAMN05216256_11699"/>
<dbReference type="InterPro" id="IPR006218">
    <property type="entry name" value="DAHP1/KDSA"/>
</dbReference>
<reference evidence="12 13" key="1">
    <citation type="submission" date="2017-01" db="EMBL/GenBank/DDBJ databases">
        <title>Draft genome sequence of Pseudomonas pachastrellae type strain CCUG 46540T from a deep sea.</title>
        <authorList>
            <person name="Gomila M."/>
            <person name="Mulet M."/>
            <person name="Lalucat J."/>
            <person name="Garcia-Valdes E."/>
        </authorList>
    </citation>
    <scope>NUCLEOTIDE SEQUENCE [LARGE SCALE GENOMIC DNA]</scope>
    <source>
        <strain evidence="12 13">CCUG 46540</strain>
    </source>
</reference>
<feature type="chain" id="PRO_5010547183" description="Phospho-2-dehydro-3-deoxyheptonate aldolase" evidence="10">
    <location>
        <begin position="21"/>
        <end position="364"/>
    </location>
</feature>
<keyword evidence="4 8" id="KW-0028">Amino-acid biosynthesis</keyword>
<keyword evidence="13" id="KW-1185">Reference proteome</keyword>
<accession>A0A1S8DDG1</accession>
<evidence type="ECO:0000256" key="8">
    <source>
        <dbReference type="PIRNR" id="PIRNR001361"/>
    </source>
</evidence>
<evidence type="ECO:0000256" key="2">
    <source>
        <dbReference type="ARBA" id="ARBA00004688"/>
    </source>
</evidence>
<dbReference type="Gene3D" id="3.20.20.70">
    <property type="entry name" value="Aldolase class I"/>
    <property type="match status" value="1"/>
</dbReference>
<dbReference type="AlphaFoldDB" id="A0A1S8DDG1"/>
<evidence type="ECO:0000259" key="11">
    <source>
        <dbReference type="Pfam" id="PF00793"/>
    </source>
</evidence>
<dbReference type="GO" id="GO:0009423">
    <property type="term" value="P:chorismate biosynthetic process"/>
    <property type="evidence" value="ECO:0007669"/>
    <property type="project" value="UniProtKB-UniPathway"/>
</dbReference>
<dbReference type="FunFam" id="3.20.20.70:FF:000005">
    <property type="entry name" value="Phospho-2-dehydro-3-deoxyheptonate aldolase"/>
    <property type="match status" value="1"/>
</dbReference>
<gene>
    <name evidence="12" type="ORF">BXT89_15540</name>
</gene>
<dbReference type="GO" id="GO:0008652">
    <property type="term" value="P:amino acid biosynthetic process"/>
    <property type="evidence" value="ECO:0007669"/>
    <property type="project" value="UniProtKB-KW"/>
</dbReference>
<dbReference type="GO" id="GO:0005737">
    <property type="term" value="C:cytoplasm"/>
    <property type="evidence" value="ECO:0007669"/>
    <property type="project" value="TreeGrafter"/>
</dbReference>
<organism evidence="12 13">
    <name type="scientific">Halopseudomonas pachastrellae</name>
    <dbReference type="NCBI Taxonomy" id="254161"/>
    <lineage>
        <taxon>Bacteria</taxon>
        <taxon>Pseudomonadati</taxon>
        <taxon>Pseudomonadota</taxon>
        <taxon>Gammaproteobacteria</taxon>
        <taxon>Pseudomonadales</taxon>
        <taxon>Pseudomonadaceae</taxon>
        <taxon>Halopseudomonas</taxon>
    </lineage>
</organism>